<sequence>MTDPINRETNLFDPTSPVSFIISQANTISVQNKVEDTISCKLVDLLSWIEKMNSEKSLEINSKLQEYSKTVGSDQYLSFLLTQLKNKEENLSSNSSKDFKNLAMNLVSRCEFDKEFEVLNRKIGFQNYTEKKKEKEDEIEEAKREIERIKQETIDIKNKWELEKRPDGKFDSEEIKQYKAAIKEKANKTAEISNDIKILEKYCQENKVTQEDIEDFEEKLNDKINEVFLKKQQKNSVERIHKESLETVKICESLEEKIIQLKQHEAVLVQNVKFWENVHIEGALSDQEEILNSLTTKITELNEKLEAGESSLNIINQEYDELHSQSTEKMKKLFMSRLASLISNSLDTAFKRWRWFAEEEPEELDEEDEIILHDVEDTALIEEEANYLLGNNAIISALKEANLSNEKPMPPANMFKFLEELMNSKLKVDLKDIADGRKPRLMTEFLIEHLTRVFGIPKLAMKNLSQLIPALQQQLAEGNSYGTLYCRLLQIFHPQPIPFYLALYLVKVRGDFCVMNDRYEKIKIALEHKTGKKVVVKKGEALEYAASGGYAYLTDVFEYIYRAFAGDREGGTLALELMKPKNIPIEELVAYKLLHKMAKLGKSPEGLYGLLDKNGDCAINCIEFIKGCRTILDLWVTPDGIKKFFEKLDIYNEGKFRKETFLSMVNMKSFTNQNKSGKYIISKSSFLNALTEVFMIRQRRDAAFIMNIVGKYDYLDPSQFEYEARKIDRTISQQKMMQLIREASEISSERPRITPRAFARALIRNGIGKWGLKSFKVCDIPDNVIPTIEMIMSENEKKDE</sequence>
<evidence type="ECO:0000256" key="1">
    <source>
        <dbReference type="SAM" id="Coils"/>
    </source>
</evidence>
<dbReference type="Proteomes" id="UP001162131">
    <property type="component" value="Unassembled WGS sequence"/>
</dbReference>
<name>A0AAU9KCH1_9CILI</name>
<proteinExistence type="predicted"/>
<evidence type="ECO:0000313" key="3">
    <source>
        <dbReference type="Proteomes" id="UP001162131"/>
    </source>
</evidence>
<gene>
    <name evidence="2" type="ORF">BSTOLATCC_MIC66085</name>
</gene>
<feature type="coiled-coil region" evidence="1">
    <location>
        <begin position="125"/>
        <end position="159"/>
    </location>
</feature>
<keyword evidence="1" id="KW-0175">Coiled coil</keyword>
<organism evidence="2 3">
    <name type="scientific">Blepharisma stoltei</name>
    <dbReference type="NCBI Taxonomy" id="1481888"/>
    <lineage>
        <taxon>Eukaryota</taxon>
        <taxon>Sar</taxon>
        <taxon>Alveolata</taxon>
        <taxon>Ciliophora</taxon>
        <taxon>Postciliodesmatophora</taxon>
        <taxon>Heterotrichea</taxon>
        <taxon>Heterotrichida</taxon>
        <taxon>Blepharismidae</taxon>
        <taxon>Blepharisma</taxon>
    </lineage>
</organism>
<reference evidence="2" key="1">
    <citation type="submission" date="2021-09" db="EMBL/GenBank/DDBJ databases">
        <authorList>
            <consortium name="AG Swart"/>
            <person name="Singh M."/>
            <person name="Singh A."/>
            <person name="Seah K."/>
            <person name="Emmerich C."/>
        </authorList>
    </citation>
    <scope>NUCLEOTIDE SEQUENCE</scope>
    <source>
        <strain evidence="2">ATCC30299</strain>
    </source>
</reference>
<dbReference type="AlphaFoldDB" id="A0AAU9KCH1"/>
<feature type="coiled-coil region" evidence="1">
    <location>
        <begin position="199"/>
        <end position="226"/>
    </location>
</feature>
<evidence type="ECO:0008006" key="4">
    <source>
        <dbReference type="Google" id="ProtNLM"/>
    </source>
</evidence>
<dbReference type="InterPro" id="IPR011992">
    <property type="entry name" value="EF-hand-dom_pair"/>
</dbReference>
<accession>A0AAU9KCH1</accession>
<keyword evidence="3" id="KW-1185">Reference proteome</keyword>
<feature type="coiled-coil region" evidence="1">
    <location>
        <begin position="284"/>
        <end position="318"/>
    </location>
</feature>
<protein>
    <recommendedName>
        <fullName evidence="4">EF-hand domain-containing protein</fullName>
    </recommendedName>
</protein>
<evidence type="ECO:0000313" key="2">
    <source>
        <dbReference type="EMBL" id="CAG9336204.1"/>
    </source>
</evidence>
<comment type="caution">
    <text evidence="2">The sequence shown here is derived from an EMBL/GenBank/DDBJ whole genome shotgun (WGS) entry which is preliminary data.</text>
</comment>
<dbReference type="EMBL" id="CAJZBQ010000064">
    <property type="protein sequence ID" value="CAG9336204.1"/>
    <property type="molecule type" value="Genomic_DNA"/>
</dbReference>
<dbReference type="SUPFAM" id="SSF47473">
    <property type="entry name" value="EF-hand"/>
    <property type="match status" value="1"/>
</dbReference>